<dbReference type="GO" id="GO:0017108">
    <property type="term" value="F:5'-flap endonuclease activity"/>
    <property type="evidence" value="ECO:0007669"/>
    <property type="project" value="InterPro"/>
</dbReference>
<keyword evidence="2" id="KW-0378">Hydrolase</keyword>
<protein>
    <submittedName>
        <fullName evidence="4 5">Exonuclease</fullName>
    </submittedName>
</protein>
<evidence type="ECO:0000313" key="5">
    <source>
        <dbReference type="EMBL" id="QJR99783.1"/>
    </source>
</evidence>
<dbReference type="SUPFAM" id="SSF88723">
    <property type="entry name" value="PIN domain-like"/>
    <property type="match status" value="1"/>
</dbReference>
<dbReference type="EMBL" id="BPNI01000004">
    <property type="protein sequence ID" value="GJA39618.1"/>
    <property type="molecule type" value="Genomic_DNA"/>
</dbReference>
<reference evidence="4" key="2">
    <citation type="submission" date="2021-07" db="EMBL/GenBank/DDBJ databases">
        <title>Draft genome sequence of carbapenem-resistant Aeromonas spp. in Japan.</title>
        <authorList>
            <person name="Maehana S."/>
            <person name="Suzuki M."/>
            <person name="Kitasato H."/>
        </authorList>
    </citation>
    <scope>NUCLEOTIDE SEQUENCE</scope>
    <source>
        <strain evidence="4">KAM343</strain>
    </source>
</reference>
<geneLocation type="plasmid" evidence="5">
    <name>p717068-IMP</name>
</geneLocation>
<dbReference type="InterPro" id="IPR038969">
    <property type="entry name" value="FEN"/>
</dbReference>
<dbReference type="InterPro" id="IPR029060">
    <property type="entry name" value="PIN-like_dom_sf"/>
</dbReference>
<gene>
    <name evidence="4" type="ORF">KAM343_04140</name>
</gene>
<dbReference type="Gene3D" id="3.40.50.1010">
    <property type="entry name" value="5'-nuclease"/>
    <property type="match status" value="1"/>
</dbReference>
<keyword evidence="5" id="KW-0614">Plasmid</keyword>
<dbReference type="PANTHER" id="PTHR42646:SF2">
    <property type="entry name" value="5'-3' EXONUCLEASE FAMILY PROTEIN"/>
    <property type="match status" value="1"/>
</dbReference>
<dbReference type="SMART" id="SM00475">
    <property type="entry name" value="53EXOc"/>
    <property type="match status" value="1"/>
</dbReference>
<evidence type="ECO:0000313" key="4">
    <source>
        <dbReference type="EMBL" id="GJA39618.1"/>
    </source>
</evidence>
<dbReference type="RefSeq" id="WP_181715906.1">
    <property type="nucleotide sequence ID" value="NZ_AP024403.1"/>
</dbReference>
<evidence type="ECO:0000256" key="1">
    <source>
        <dbReference type="ARBA" id="ARBA00022722"/>
    </source>
</evidence>
<dbReference type="AlphaFoldDB" id="A0A6M4NQG8"/>
<dbReference type="PANTHER" id="PTHR42646">
    <property type="entry name" value="FLAP ENDONUCLEASE XNI"/>
    <property type="match status" value="1"/>
</dbReference>
<dbReference type="EMBL" id="MN629346">
    <property type="protein sequence ID" value="QJR99783.1"/>
    <property type="molecule type" value="Genomic_DNA"/>
</dbReference>
<dbReference type="SUPFAM" id="SSF47807">
    <property type="entry name" value="5' to 3' exonuclease, C-terminal subdomain"/>
    <property type="match status" value="1"/>
</dbReference>
<dbReference type="Pfam" id="PF02739">
    <property type="entry name" value="5_3_exonuc_N"/>
    <property type="match status" value="1"/>
</dbReference>
<sequence length="310" mass="35215">MPSIILIDANSVGYAGQHAADLKTGDQPTQAIYNSLMALKHQRMIDPTSRIFYLWDSKAQFRFDILPSYKGKRNDTPEKVKAKEEYHSQQPFIEKLVGLLGIDQVRIPGFEADDVAYQMTKRFVDKGYRVKLVSSDKDWLQMLLSDQVTWYDPRMDRSCNLNFFDDFTGHKTIDHFVAAKCIEGDTSDNITGVTGLGEKACQLIFSRWDTIQDMVREHKATGGFTKELLGAEFSRHIKKINAFCSNEGGAMQTYIRNQKLINLARAPEIPNIQFVKGKANQIEFFDTCAELAFLSITGKPTPWVNAFFAE</sequence>
<evidence type="ECO:0000256" key="2">
    <source>
        <dbReference type="ARBA" id="ARBA00022801"/>
    </source>
</evidence>
<name>A0A6M4NQG8_AERCA</name>
<dbReference type="GO" id="GO:0003677">
    <property type="term" value="F:DNA binding"/>
    <property type="evidence" value="ECO:0007669"/>
    <property type="project" value="InterPro"/>
</dbReference>
<reference evidence="5" key="1">
    <citation type="submission" date="2019-10" db="EMBL/GenBank/DDBJ databases">
        <authorList>
            <person name="Zhou D."/>
            <person name="Cheng Q."/>
        </authorList>
    </citation>
    <scope>NUCLEOTIDE SEQUENCE</scope>
    <source>
        <strain evidence="5">1507-17068</strain>
        <plasmid evidence="5">p717068-IMP</plasmid>
    </source>
</reference>
<dbReference type="Proteomes" id="UP000886939">
    <property type="component" value="Unassembled WGS sequence"/>
</dbReference>
<dbReference type="Gene3D" id="1.10.150.20">
    <property type="entry name" value="5' to 3' exonuclease, C-terminal subdomain"/>
    <property type="match status" value="1"/>
</dbReference>
<keyword evidence="5" id="KW-0269">Exonuclease</keyword>
<keyword evidence="1" id="KW-0540">Nuclease</keyword>
<dbReference type="InterPro" id="IPR036279">
    <property type="entry name" value="5-3_exonuclease_C_sf"/>
</dbReference>
<dbReference type="CDD" id="cd09860">
    <property type="entry name" value="PIN_T4-like"/>
    <property type="match status" value="1"/>
</dbReference>
<feature type="domain" description="5'-3' exonuclease" evidence="3">
    <location>
        <begin position="1"/>
        <end position="278"/>
    </location>
</feature>
<dbReference type="InterPro" id="IPR002421">
    <property type="entry name" value="5-3_exonuclease"/>
</dbReference>
<proteinExistence type="predicted"/>
<evidence type="ECO:0000259" key="3">
    <source>
        <dbReference type="SMART" id="SM00475"/>
    </source>
</evidence>
<dbReference type="GO" id="GO:0008409">
    <property type="term" value="F:5'-3' exonuclease activity"/>
    <property type="evidence" value="ECO:0007669"/>
    <property type="project" value="InterPro"/>
</dbReference>
<organism evidence="5">
    <name type="scientific">Aeromonas caviae</name>
    <name type="common">Aeromonas punctata</name>
    <dbReference type="NCBI Taxonomy" id="648"/>
    <lineage>
        <taxon>Bacteria</taxon>
        <taxon>Pseudomonadati</taxon>
        <taxon>Pseudomonadota</taxon>
        <taxon>Gammaproteobacteria</taxon>
        <taxon>Aeromonadales</taxon>
        <taxon>Aeromonadaceae</taxon>
        <taxon>Aeromonas</taxon>
    </lineage>
</organism>
<dbReference type="InterPro" id="IPR020046">
    <property type="entry name" value="5-3_exonucl_a-hlix_arch_N"/>
</dbReference>
<dbReference type="GO" id="GO:0033567">
    <property type="term" value="P:DNA replication, Okazaki fragment processing"/>
    <property type="evidence" value="ECO:0007669"/>
    <property type="project" value="InterPro"/>
</dbReference>
<accession>A0A6M4NQG8</accession>